<evidence type="ECO:0000313" key="3">
    <source>
        <dbReference type="Proteomes" id="UP000006461"/>
    </source>
</evidence>
<gene>
    <name evidence="2" type="ordered locus">MODMU_1577</name>
</gene>
<keyword evidence="1" id="KW-1133">Transmembrane helix</keyword>
<dbReference type="Proteomes" id="UP000006461">
    <property type="component" value="Chromosome"/>
</dbReference>
<dbReference type="KEGG" id="mmar:MODMU_1577"/>
<accession>I4EUF9</accession>
<feature type="transmembrane region" description="Helical" evidence="1">
    <location>
        <begin position="21"/>
        <end position="42"/>
    </location>
</feature>
<keyword evidence="1" id="KW-0472">Membrane</keyword>
<keyword evidence="1" id="KW-0812">Transmembrane</keyword>
<name>I4EUF9_MODI5</name>
<organism evidence="2 3">
    <name type="scientific">Modestobacter italicus (strain DSM 44449 / CECT 9708 / BC 501)</name>
    <dbReference type="NCBI Taxonomy" id="2732864"/>
    <lineage>
        <taxon>Bacteria</taxon>
        <taxon>Bacillati</taxon>
        <taxon>Actinomycetota</taxon>
        <taxon>Actinomycetes</taxon>
        <taxon>Geodermatophilales</taxon>
        <taxon>Geodermatophilaceae</taxon>
        <taxon>Modestobacter</taxon>
    </lineage>
</organism>
<evidence type="ECO:0000313" key="2">
    <source>
        <dbReference type="EMBL" id="CCH87022.1"/>
    </source>
</evidence>
<feature type="transmembrane region" description="Helical" evidence="1">
    <location>
        <begin position="88"/>
        <end position="107"/>
    </location>
</feature>
<dbReference type="eggNOG" id="ENOG5031Z1C">
    <property type="taxonomic scope" value="Bacteria"/>
</dbReference>
<sequence>MARLVVSRPLLPRRAVPLTRPELAVAVVSLVTLVFHCAAMFFTPWTDTLPGGEFLGEPIRQLGTVSHWTYWLPAGALLLAVRRLWWPAPVVLAVALAGVGITMFWPYMLVTHLAWLAAAGLAWVFIAGALIGGGSGAHPASRPAPARVG</sequence>
<feature type="transmembrane region" description="Helical" evidence="1">
    <location>
        <begin position="113"/>
        <end position="132"/>
    </location>
</feature>
<reference evidence="2 3" key="1">
    <citation type="journal article" date="2012" name="J. Bacteriol.">
        <title>Genome Sequence of Radiation-Resistant Modestobacter marinus Strain BC501, a Representative Actinobacterium That Thrives on Calcareous Stone Surfaces.</title>
        <authorList>
            <person name="Normand P."/>
            <person name="Gury J."/>
            <person name="Pujic P."/>
            <person name="Chouaia B."/>
            <person name="Crotti E."/>
            <person name="Brusetti L."/>
            <person name="Daffonchio D."/>
            <person name="Vacherie B."/>
            <person name="Barbe V."/>
            <person name="Medigue C."/>
            <person name="Calteau A."/>
            <person name="Ghodhbane-Gtari F."/>
            <person name="Essoussi I."/>
            <person name="Nouioui I."/>
            <person name="Abbassi-Ghozzi I."/>
            <person name="Gtari M."/>
        </authorList>
    </citation>
    <scope>NUCLEOTIDE SEQUENCE [LARGE SCALE GENOMIC DNA]</scope>
    <source>
        <strain evidence="3">BC 501</strain>
    </source>
</reference>
<dbReference type="EMBL" id="FO203431">
    <property type="protein sequence ID" value="CCH87022.1"/>
    <property type="molecule type" value="Genomic_DNA"/>
</dbReference>
<proteinExistence type="predicted"/>
<evidence type="ECO:0000256" key="1">
    <source>
        <dbReference type="SAM" id="Phobius"/>
    </source>
</evidence>
<dbReference type="HOGENOM" id="CLU_1747566_0_0_11"/>
<dbReference type="AlphaFoldDB" id="I4EUF9"/>
<protein>
    <submittedName>
        <fullName evidence="2">Uncharacterized protein</fullName>
    </submittedName>
</protein>
<keyword evidence="3" id="KW-1185">Reference proteome</keyword>